<feature type="transmembrane region" description="Helical" evidence="5">
    <location>
        <begin position="249"/>
        <end position="275"/>
    </location>
</feature>
<evidence type="ECO:0000256" key="2">
    <source>
        <dbReference type="ARBA" id="ARBA00022692"/>
    </source>
</evidence>
<keyword evidence="2 5" id="KW-0812">Transmembrane</keyword>
<dbReference type="EMBL" id="LT554468">
    <property type="protein sequence ID" value="SAM05465.1"/>
    <property type="molecule type" value="Genomic_DNA"/>
</dbReference>
<reference evidence="7" key="1">
    <citation type="submission" date="2016-04" db="EMBL/GenBank/DDBJ databases">
        <authorList>
            <person name="Evans L.H."/>
            <person name="Alamgir A."/>
            <person name="Owens N."/>
            <person name="Weber N.D."/>
            <person name="Virtaneva K."/>
            <person name="Barbian K."/>
            <person name="Babar A."/>
            <person name="Rosenke K."/>
        </authorList>
    </citation>
    <scope>NUCLEOTIDE SEQUENCE [LARGE SCALE GENOMIC DNA]</scope>
    <source>
        <strain evidence="7">CBS 101.48</strain>
    </source>
</reference>
<dbReference type="OrthoDB" id="423534at2759"/>
<evidence type="ECO:0000256" key="5">
    <source>
        <dbReference type="SAM" id="Phobius"/>
    </source>
</evidence>
<evidence type="ECO:0000256" key="1">
    <source>
        <dbReference type="ARBA" id="ARBA00004141"/>
    </source>
</evidence>
<feature type="transmembrane region" description="Helical" evidence="5">
    <location>
        <begin position="378"/>
        <end position="402"/>
    </location>
</feature>
<name>A0A163K4D5_ABSGL</name>
<feature type="domain" description="MARVEL" evidence="6">
    <location>
        <begin position="250"/>
        <end position="395"/>
    </location>
</feature>
<dbReference type="Pfam" id="PF08507">
    <property type="entry name" value="COPI_assoc"/>
    <property type="match status" value="1"/>
</dbReference>
<dbReference type="InterPro" id="IPR013714">
    <property type="entry name" value="Golgi_TVP15"/>
</dbReference>
<dbReference type="PANTHER" id="PTHR28128:SF1">
    <property type="entry name" value="GOLGI APPARATUS MEMBRANE PROTEIN TVP15"/>
    <property type="match status" value="1"/>
</dbReference>
<comment type="subcellular location">
    <subcellularLocation>
        <location evidence="1">Membrane</location>
        <topology evidence="1">Multi-pass membrane protein</topology>
    </subcellularLocation>
</comment>
<dbReference type="InParanoid" id="A0A163K4D5"/>
<proteinExistence type="predicted"/>
<keyword evidence="3 5" id="KW-1133">Transmembrane helix</keyword>
<sequence length="521" mass="58603">MTLYLYILILYSKRAAAVVIVSLSVSLLPPTHLQYDISNENRKHPYPDPKLHKCRSVPFGHRICHLQMPLCGFLSNHDRYLWWVCDLKKSDCIIAAALVVNEIKASELSMVYFRFLSIYSGRGIVFIFFGCIVLDTSVLNIIAGTLCLVFGCMYIILSFVTSFPPPNAMTINWQNWKDFSAEGLDLIRPSDSPPGSTESKAASYLIQHPPRINDMARKGACNVMTVNEEEQSQNQPSLRKYTLPRLRSWLHVSQVVFTLLSVCMVAPIVAVQLAYKGSSAPGPNYTLFVIAFTVLIPACLAFFPWMYESKNRMKRCGKFFFKPRTNVVFTSFCSLLWLTAGIAITTYALAPDTCTLDSNQKADGYSSAWTAQCNCAKVAIAFVWLTSLLWIITLLMALLVFYKQKQLVQQNLQHVAQTKEQGTVEVVVAPDPTLTVDPAVVEPYHEQQPASPAVVEPYYEQQPAPPAVGEPYYEQQSAQQHYSFLPQHYYAANPQPSPPYLHPPLAAMPDPQHYRQQHGVV</sequence>
<accession>A0A163K4D5</accession>
<keyword evidence="4 5" id="KW-0472">Membrane</keyword>
<evidence type="ECO:0000313" key="8">
    <source>
        <dbReference type="Proteomes" id="UP000078561"/>
    </source>
</evidence>
<dbReference type="AlphaFoldDB" id="A0A163K4D5"/>
<dbReference type="STRING" id="4829.A0A163K4D5"/>
<evidence type="ECO:0000313" key="7">
    <source>
        <dbReference type="EMBL" id="SAM05465.1"/>
    </source>
</evidence>
<gene>
    <name evidence="7" type="primary">ABSGL_11340.1 scaffold 12295</name>
</gene>
<feature type="transmembrane region" description="Helical" evidence="5">
    <location>
        <begin position="111"/>
        <end position="135"/>
    </location>
</feature>
<dbReference type="Proteomes" id="UP000078561">
    <property type="component" value="Unassembled WGS sequence"/>
</dbReference>
<dbReference type="InterPro" id="IPR008253">
    <property type="entry name" value="Marvel"/>
</dbReference>
<dbReference type="GO" id="GO:0016020">
    <property type="term" value="C:membrane"/>
    <property type="evidence" value="ECO:0007669"/>
    <property type="project" value="UniProtKB-SubCell"/>
</dbReference>
<feature type="transmembrane region" description="Helical" evidence="5">
    <location>
        <begin position="327"/>
        <end position="350"/>
    </location>
</feature>
<dbReference type="PANTHER" id="PTHR28128">
    <property type="entry name" value="GOLGI APPARATUS MEMBRANE PROTEIN TVP15"/>
    <property type="match status" value="1"/>
</dbReference>
<dbReference type="Pfam" id="PF01284">
    <property type="entry name" value="MARVEL"/>
    <property type="match status" value="1"/>
</dbReference>
<evidence type="ECO:0000256" key="3">
    <source>
        <dbReference type="ARBA" id="ARBA00022989"/>
    </source>
</evidence>
<keyword evidence="8" id="KW-1185">Reference proteome</keyword>
<evidence type="ECO:0000256" key="4">
    <source>
        <dbReference type="ARBA" id="ARBA00023136"/>
    </source>
</evidence>
<feature type="transmembrane region" description="Helical" evidence="5">
    <location>
        <begin position="287"/>
        <end position="307"/>
    </location>
</feature>
<organism evidence="7">
    <name type="scientific">Absidia glauca</name>
    <name type="common">Pin mould</name>
    <dbReference type="NCBI Taxonomy" id="4829"/>
    <lineage>
        <taxon>Eukaryota</taxon>
        <taxon>Fungi</taxon>
        <taxon>Fungi incertae sedis</taxon>
        <taxon>Mucoromycota</taxon>
        <taxon>Mucoromycotina</taxon>
        <taxon>Mucoromycetes</taxon>
        <taxon>Mucorales</taxon>
        <taxon>Cunninghamellaceae</taxon>
        <taxon>Absidia</taxon>
    </lineage>
</organism>
<feature type="transmembrane region" description="Helical" evidence="5">
    <location>
        <begin position="141"/>
        <end position="160"/>
    </location>
</feature>
<protein>
    <recommendedName>
        <fullName evidence="6">MARVEL domain-containing protein</fullName>
    </recommendedName>
</protein>
<evidence type="ECO:0000259" key="6">
    <source>
        <dbReference type="Pfam" id="PF01284"/>
    </source>
</evidence>